<feature type="coiled-coil region" evidence="1">
    <location>
        <begin position="268"/>
        <end position="295"/>
    </location>
</feature>
<accession>A0A150RUN1</accession>
<proteinExistence type="predicted"/>
<dbReference type="Proteomes" id="UP000075635">
    <property type="component" value="Unassembled WGS sequence"/>
</dbReference>
<gene>
    <name evidence="2" type="ORF">BE17_43070</name>
</gene>
<sequence length="417" mass="46115">MKKAAYQSSRVHWHMGQALLPEHFYAQEKSLREEVALLSRLSPVPSWGLGTLELDGFQLQKGILSVQEMSLVMPSGTIIDIPGNTAPATLNLNATGASVAPVYVHLESGYEVVALGAGDAGEEGIERIVQKIELSSNATSETAAQSFKLALFECGPDGVWSLRADYLPPLVCVGRSAPLFEEQRRRMRAIARALRQTLLDEVEQNHLAGDSQSAAKQALRGVFAFVELLDDIEQGIAPHPYGVFRALRALYADVCVFRGIDPAELGPRYKHEELAECLEVLLKELEEQAQIGRQSVPYVAFTQKEGMLECALGPEVKRARDVFLLIKKPQVSTRLDLGGVKLASPTRLHTTYERALKGIPFTRIDSPPFHHGFSSNVEFFAISPGQEWDYAIREGKVVLFDAPQLAGSRLYLYWRSE</sequence>
<evidence type="ECO:0000313" key="2">
    <source>
        <dbReference type="EMBL" id="KYF83924.1"/>
    </source>
</evidence>
<organism evidence="2 3">
    <name type="scientific">Sorangium cellulosum</name>
    <name type="common">Polyangium cellulosum</name>
    <dbReference type="NCBI Taxonomy" id="56"/>
    <lineage>
        <taxon>Bacteria</taxon>
        <taxon>Pseudomonadati</taxon>
        <taxon>Myxococcota</taxon>
        <taxon>Polyangia</taxon>
        <taxon>Polyangiales</taxon>
        <taxon>Polyangiaceae</taxon>
        <taxon>Sorangium</taxon>
    </lineage>
</organism>
<dbReference type="NCBIfam" id="TIGR03353">
    <property type="entry name" value="VI_chp_4"/>
    <property type="match status" value="1"/>
</dbReference>
<reference evidence="2 3" key="1">
    <citation type="submission" date="2014-02" db="EMBL/GenBank/DDBJ databases">
        <title>The small core and large imbalanced accessory genome model reveals a collaborative survival strategy of Sorangium cellulosum strains in nature.</title>
        <authorList>
            <person name="Han K."/>
            <person name="Peng R."/>
            <person name="Blom J."/>
            <person name="Li Y.-Z."/>
        </authorList>
    </citation>
    <scope>NUCLEOTIDE SEQUENCE [LARGE SCALE GENOMIC DNA]</scope>
    <source>
        <strain evidence="2 3">So0011-07</strain>
    </source>
</reference>
<evidence type="ECO:0000313" key="3">
    <source>
        <dbReference type="Proteomes" id="UP000075635"/>
    </source>
</evidence>
<keyword evidence="1" id="KW-0175">Coiled coil</keyword>
<dbReference type="PANTHER" id="PTHR35566">
    <property type="entry name" value="BLR3599 PROTEIN"/>
    <property type="match status" value="1"/>
</dbReference>
<dbReference type="Pfam" id="PF05936">
    <property type="entry name" value="T6SS_VasE"/>
    <property type="match status" value="2"/>
</dbReference>
<evidence type="ECO:0008006" key="4">
    <source>
        <dbReference type="Google" id="ProtNLM"/>
    </source>
</evidence>
<dbReference type="AlphaFoldDB" id="A0A150RUN1"/>
<evidence type="ECO:0000256" key="1">
    <source>
        <dbReference type="SAM" id="Coils"/>
    </source>
</evidence>
<protein>
    <recommendedName>
        <fullName evidence="4">Type VI secretion protein</fullName>
    </recommendedName>
</protein>
<comment type="caution">
    <text evidence="2">The sequence shown here is derived from an EMBL/GenBank/DDBJ whole genome shotgun (WGS) entry which is preliminary data.</text>
</comment>
<name>A0A150RUN1_SORCE</name>
<dbReference type="EMBL" id="JEMB01002027">
    <property type="protein sequence ID" value="KYF83924.1"/>
    <property type="molecule type" value="Genomic_DNA"/>
</dbReference>
<dbReference type="InterPro" id="IPR010263">
    <property type="entry name" value="T6SS_TssK"/>
</dbReference>
<dbReference type="PANTHER" id="PTHR35566:SF1">
    <property type="entry name" value="TYPE VI SECRETION SYSTEM BASEPLATE COMPONENT TSSK1"/>
    <property type="match status" value="1"/>
</dbReference>